<dbReference type="GO" id="GO:0003677">
    <property type="term" value="F:DNA binding"/>
    <property type="evidence" value="ECO:0007669"/>
    <property type="project" value="UniProtKB-KW"/>
</dbReference>
<dbReference type="GO" id="GO:0046983">
    <property type="term" value="F:protein dimerization activity"/>
    <property type="evidence" value="ECO:0007669"/>
    <property type="project" value="InterPro"/>
</dbReference>
<feature type="domain" description="hAT-like transposase RNase-H fold" evidence="8">
    <location>
        <begin position="364"/>
        <end position="435"/>
    </location>
</feature>
<reference evidence="9 10" key="1">
    <citation type="submission" date="2017-11" db="EMBL/GenBank/DDBJ databases">
        <title>The genome of Rhizophagus clarus HR1 reveals common genetic basis of auxotrophy among arbuscular mycorrhizal fungi.</title>
        <authorList>
            <person name="Kobayashi Y."/>
        </authorList>
    </citation>
    <scope>NUCLEOTIDE SEQUENCE [LARGE SCALE GENOMIC DNA]</scope>
    <source>
        <strain evidence="9 10">HR1</strain>
    </source>
</reference>
<dbReference type="GO" id="GO:0005634">
    <property type="term" value="C:nucleus"/>
    <property type="evidence" value="ECO:0007669"/>
    <property type="project" value="UniProtKB-SubCell"/>
</dbReference>
<dbReference type="GO" id="GO:0008270">
    <property type="term" value="F:zinc ion binding"/>
    <property type="evidence" value="ECO:0007669"/>
    <property type="project" value="UniProtKB-KW"/>
</dbReference>
<evidence type="ECO:0000313" key="9">
    <source>
        <dbReference type="EMBL" id="GBC01346.1"/>
    </source>
</evidence>
<dbReference type="AlphaFoldDB" id="A0A2Z6RFA8"/>
<dbReference type="InterPro" id="IPR012337">
    <property type="entry name" value="RNaseH-like_sf"/>
</dbReference>
<feature type="domain" description="HAT C-terminal dimerisation" evidence="7">
    <location>
        <begin position="500"/>
        <end position="579"/>
    </location>
</feature>
<dbReference type="SUPFAM" id="SSF53098">
    <property type="entry name" value="Ribonuclease H-like"/>
    <property type="match status" value="1"/>
</dbReference>
<keyword evidence="6" id="KW-0539">Nucleus</keyword>
<evidence type="ECO:0000256" key="5">
    <source>
        <dbReference type="ARBA" id="ARBA00023125"/>
    </source>
</evidence>
<dbReference type="Pfam" id="PF14372">
    <property type="entry name" value="hAT-like_RNase-H"/>
    <property type="match status" value="1"/>
</dbReference>
<evidence type="ECO:0000256" key="4">
    <source>
        <dbReference type="ARBA" id="ARBA00022833"/>
    </source>
</evidence>
<dbReference type="SUPFAM" id="SSF140996">
    <property type="entry name" value="Hermes dimerisation domain"/>
    <property type="match status" value="1"/>
</dbReference>
<name>A0A2Z6RFA8_9GLOM</name>
<dbReference type="Pfam" id="PF05699">
    <property type="entry name" value="Dimer_Tnp_hAT"/>
    <property type="match status" value="1"/>
</dbReference>
<dbReference type="InterPro" id="IPR052035">
    <property type="entry name" value="ZnF_BED_domain_contain"/>
</dbReference>
<evidence type="ECO:0000259" key="8">
    <source>
        <dbReference type="Pfam" id="PF14372"/>
    </source>
</evidence>
<dbReference type="InterPro" id="IPR008906">
    <property type="entry name" value="HATC_C_dom"/>
</dbReference>
<evidence type="ECO:0000313" key="10">
    <source>
        <dbReference type="Proteomes" id="UP000247702"/>
    </source>
</evidence>
<dbReference type="PANTHER" id="PTHR46481:SF10">
    <property type="entry name" value="ZINC FINGER BED DOMAIN-CONTAINING PROTEIN 39"/>
    <property type="match status" value="1"/>
</dbReference>
<dbReference type="STRING" id="94130.A0A2Z6RFA8"/>
<gene>
    <name evidence="9" type="ORF">RclHR1_04150010</name>
</gene>
<dbReference type="Proteomes" id="UP000247702">
    <property type="component" value="Unassembled WGS sequence"/>
</dbReference>
<comment type="caution">
    <text evidence="9">The sequence shown here is derived from an EMBL/GenBank/DDBJ whole genome shotgun (WGS) entry which is preliminary data.</text>
</comment>
<evidence type="ECO:0000256" key="1">
    <source>
        <dbReference type="ARBA" id="ARBA00004123"/>
    </source>
</evidence>
<keyword evidence="4" id="KW-0862">Zinc</keyword>
<keyword evidence="5" id="KW-0238">DNA-binding</keyword>
<organism evidence="9 10">
    <name type="scientific">Rhizophagus clarus</name>
    <dbReference type="NCBI Taxonomy" id="94130"/>
    <lineage>
        <taxon>Eukaryota</taxon>
        <taxon>Fungi</taxon>
        <taxon>Fungi incertae sedis</taxon>
        <taxon>Mucoromycota</taxon>
        <taxon>Glomeromycotina</taxon>
        <taxon>Glomeromycetes</taxon>
        <taxon>Glomerales</taxon>
        <taxon>Glomeraceae</taxon>
        <taxon>Rhizophagus</taxon>
    </lineage>
</organism>
<proteinExistence type="predicted"/>
<evidence type="ECO:0000256" key="6">
    <source>
        <dbReference type="ARBA" id="ARBA00023242"/>
    </source>
</evidence>
<dbReference type="InterPro" id="IPR025525">
    <property type="entry name" value="hAT-like_transposase_RNase-H"/>
</dbReference>
<accession>A0A2Z6RFA8</accession>
<sequence>MSLDDAFNFVDLESDDILDNILHTEESSRKTLPLWNYVDCKSPAHPGVPVCKRCNYVFSIKSSNTTIERHLLNKHNIIIPKVRKQTTLNFKCTDPWPTKEKLVRDKAVVIWIIDNQQPFSVVENEKFIEMMHIFDPRYKIPDRHQIKEMIIDEFNERRSNIGYDLQKISSKVSFTADMWTSTIIRHTGINMAAAITNVLNEFNLAGKALALTTDNESAMLVCGRKLSEEFEKELNNLTFSHYRCSAHILNLAVKQGMEIVDQEIVEVRQLMSKIKNSVLLCDELRELCVIEKLEYLRPEIDIETRWNSTYYMLCKLQRMETALKMLAVKHDSVCELMPDVEAWTKIKETVIILEPLERATKNLSGSLYPTIADVRFYFNEIRDHLKYCVEREDGFGQYMLAASINEKLKEYWLIIDNNTTISSILDPRNKISLFEPGEPTTNAIAVLREQFSFYLSQKPQSQASLPSTSSREYFRQLKKCRIGVTAETTLPPSPSPDFAEIERYLALPCDENVEALLWWQAHSTEFPVLSLMAKDYLAIQSTSVACEQAFSVAGNTITKVRNRLCPETARASLCTKSWIENNIGEQIRLK</sequence>
<evidence type="ECO:0000256" key="3">
    <source>
        <dbReference type="ARBA" id="ARBA00022771"/>
    </source>
</evidence>
<keyword evidence="3" id="KW-0863">Zinc-finger</keyword>
<keyword evidence="2" id="KW-0479">Metal-binding</keyword>
<keyword evidence="10" id="KW-1185">Reference proteome</keyword>
<dbReference type="EMBL" id="BEXD01003502">
    <property type="protein sequence ID" value="GBC01346.1"/>
    <property type="molecule type" value="Genomic_DNA"/>
</dbReference>
<comment type="subcellular location">
    <subcellularLocation>
        <location evidence="1">Nucleus</location>
    </subcellularLocation>
</comment>
<dbReference type="PANTHER" id="PTHR46481">
    <property type="entry name" value="ZINC FINGER BED DOMAIN-CONTAINING PROTEIN 4"/>
    <property type="match status" value="1"/>
</dbReference>
<evidence type="ECO:0000259" key="7">
    <source>
        <dbReference type="Pfam" id="PF05699"/>
    </source>
</evidence>
<evidence type="ECO:0000256" key="2">
    <source>
        <dbReference type="ARBA" id="ARBA00022723"/>
    </source>
</evidence>
<evidence type="ECO:0008006" key="11">
    <source>
        <dbReference type="Google" id="ProtNLM"/>
    </source>
</evidence>
<protein>
    <recommendedName>
        <fullName evidence="11">BED-type domain-containing protein</fullName>
    </recommendedName>
</protein>